<name>A0A0C9YLQ6_9AGAM</name>
<dbReference type="OrthoDB" id="2657487at2759"/>
<gene>
    <name evidence="1" type="ORF">PISMIDRAFT_116353</name>
</gene>
<proteinExistence type="predicted"/>
<protein>
    <submittedName>
        <fullName evidence="1">Uncharacterized protein</fullName>
    </submittedName>
</protein>
<reference evidence="2" key="2">
    <citation type="submission" date="2015-01" db="EMBL/GenBank/DDBJ databases">
        <title>Evolutionary Origins and Diversification of the Mycorrhizal Mutualists.</title>
        <authorList>
            <consortium name="DOE Joint Genome Institute"/>
            <consortium name="Mycorrhizal Genomics Consortium"/>
            <person name="Kohler A."/>
            <person name="Kuo A."/>
            <person name="Nagy L.G."/>
            <person name="Floudas D."/>
            <person name="Copeland A."/>
            <person name="Barry K.W."/>
            <person name="Cichocki N."/>
            <person name="Veneault-Fourrey C."/>
            <person name="LaButti K."/>
            <person name="Lindquist E.A."/>
            <person name="Lipzen A."/>
            <person name="Lundell T."/>
            <person name="Morin E."/>
            <person name="Murat C."/>
            <person name="Riley R."/>
            <person name="Ohm R."/>
            <person name="Sun H."/>
            <person name="Tunlid A."/>
            <person name="Henrissat B."/>
            <person name="Grigoriev I.V."/>
            <person name="Hibbett D.S."/>
            <person name="Martin F."/>
        </authorList>
    </citation>
    <scope>NUCLEOTIDE SEQUENCE [LARGE SCALE GENOMIC DNA]</scope>
    <source>
        <strain evidence="2">441</strain>
    </source>
</reference>
<dbReference type="Proteomes" id="UP000054018">
    <property type="component" value="Unassembled WGS sequence"/>
</dbReference>
<keyword evidence="2" id="KW-1185">Reference proteome</keyword>
<evidence type="ECO:0000313" key="2">
    <source>
        <dbReference type="Proteomes" id="UP000054018"/>
    </source>
</evidence>
<sequence length="102" mass="11565">MVCLYFIAVSPKQHLSDVVKQNALEYQQLSQADKLLLIKEFKEFRNDKTTGMCITARSKVNDITHTLGTIKDEVCSHSSHISSMDLIDFTDIASPPQITYRC</sequence>
<dbReference type="EMBL" id="KN833921">
    <property type="protein sequence ID" value="KIK14809.1"/>
    <property type="molecule type" value="Genomic_DNA"/>
</dbReference>
<evidence type="ECO:0000313" key="1">
    <source>
        <dbReference type="EMBL" id="KIK14809.1"/>
    </source>
</evidence>
<reference evidence="1 2" key="1">
    <citation type="submission" date="2014-04" db="EMBL/GenBank/DDBJ databases">
        <authorList>
            <consortium name="DOE Joint Genome Institute"/>
            <person name="Kuo A."/>
            <person name="Kohler A."/>
            <person name="Costa M.D."/>
            <person name="Nagy L.G."/>
            <person name="Floudas D."/>
            <person name="Copeland A."/>
            <person name="Barry K.W."/>
            <person name="Cichocki N."/>
            <person name="Veneault-Fourrey C."/>
            <person name="LaButti K."/>
            <person name="Lindquist E.A."/>
            <person name="Lipzen A."/>
            <person name="Lundell T."/>
            <person name="Morin E."/>
            <person name="Murat C."/>
            <person name="Sun H."/>
            <person name="Tunlid A."/>
            <person name="Henrissat B."/>
            <person name="Grigoriev I.V."/>
            <person name="Hibbett D.S."/>
            <person name="Martin F."/>
            <person name="Nordberg H.P."/>
            <person name="Cantor M.N."/>
            <person name="Hua S.X."/>
        </authorList>
    </citation>
    <scope>NUCLEOTIDE SEQUENCE [LARGE SCALE GENOMIC DNA]</scope>
    <source>
        <strain evidence="1 2">441</strain>
    </source>
</reference>
<dbReference type="AlphaFoldDB" id="A0A0C9YLQ6"/>
<dbReference type="HOGENOM" id="CLU_179487_0_0_1"/>
<accession>A0A0C9YLQ6</accession>
<organism evidence="1 2">
    <name type="scientific">Pisolithus microcarpus 441</name>
    <dbReference type="NCBI Taxonomy" id="765257"/>
    <lineage>
        <taxon>Eukaryota</taxon>
        <taxon>Fungi</taxon>
        <taxon>Dikarya</taxon>
        <taxon>Basidiomycota</taxon>
        <taxon>Agaricomycotina</taxon>
        <taxon>Agaricomycetes</taxon>
        <taxon>Agaricomycetidae</taxon>
        <taxon>Boletales</taxon>
        <taxon>Sclerodermatineae</taxon>
        <taxon>Pisolithaceae</taxon>
        <taxon>Pisolithus</taxon>
    </lineage>
</organism>